<sequence>MKLSCCRPARVLRAKKFPSSKGQKETPHVPTFDSNTQEDTRDSYKSNPSNHLQSINLLPPTNTTPDQLAEAEPTGCSSLRERTEGSIDRAPRMAASGSAQSRRFTTACGVLSRCIKAAEARPVATVVLPLMPGAEVPAQDDHAAGPAPASAQMTIFYGGQVLVLDEVPDDRAAELLRVAAAAGAARGDGDLPMARKASLQRFMEKRKGRVAARAVPYSRPDGDTASCDRVTLTL</sequence>
<name>A0A453RA35_AEGTS</name>
<evidence type="ECO:0000313" key="10">
    <source>
        <dbReference type="Proteomes" id="UP000015105"/>
    </source>
</evidence>
<comment type="similarity">
    <text evidence="1 6">Belongs to the TIFY/JAZ family.</text>
</comment>
<dbReference type="PANTHER" id="PTHR33077:SF15">
    <property type="entry name" value="PROTEIN TIFY"/>
    <property type="match status" value="1"/>
</dbReference>
<protein>
    <recommendedName>
        <fullName evidence="6">Protein TIFY</fullName>
    </recommendedName>
    <alternativeName>
        <fullName evidence="6">Jasmonate ZIM domain-containing protein</fullName>
    </alternativeName>
</protein>
<dbReference type="AlphaFoldDB" id="A0A453RA35"/>
<evidence type="ECO:0000256" key="4">
    <source>
        <dbReference type="ARBA" id="ARBA00023015"/>
    </source>
</evidence>
<dbReference type="PROSITE" id="PS51320">
    <property type="entry name" value="TIFY"/>
    <property type="match status" value="1"/>
</dbReference>
<keyword evidence="3" id="KW-0832">Ubl conjugation</keyword>
<keyword evidence="10" id="KW-1185">Reference proteome</keyword>
<dbReference type="GO" id="GO:2000022">
    <property type="term" value="P:regulation of jasmonic acid mediated signaling pathway"/>
    <property type="evidence" value="ECO:0007669"/>
    <property type="project" value="UniProtKB-UniRule"/>
</dbReference>
<reference evidence="9" key="4">
    <citation type="submission" date="2019-03" db="UniProtKB">
        <authorList>
            <consortium name="EnsemblPlants"/>
        </authorList>
    </citation>
    <scope>IDENTIFICATION</scope>
</reference>
<dbReference type="GO" id="GO:0005634">
    <property type="term" value="C:nucleus"/>
    <property type="evidence" value="ECO:0007669"/>
    <property type="project" value="UniProtKB-SubCell"/>
</dbReference>
<feature type="domain" description="Tify" evidence="8">
    <location>
        <begin position="146"/>
        <end position="181"/>
    </location>
</feature>
<keyword evidence="6" id="KW-0539">Nucleus</keyword>
<evidence type="ECO:0000256" key="7">
    <source>
        <dbReference type="SAM" id="MobiDB-lite"/>
    </source>
</evidence>
<dbReference type="STRING" id="200361.A0A453RA35"/>
<dbReference type="PANTHER" id="PTHR33077">
    <property type="entry name" value="PROTEIN TIFY 4A-RELATED-RELATED"/>
    <property type="match status" value="1"/>
</dbReference>
<evidence type="ECO:0000256" key="1">
    <source>
        <dbReference type="ARBA" id="ARBA00008614"/>
    </source>
</evidence>
<dbReference type="GO" id="GO:0009611">
    <property type="term" value="P:response to wounding"/>
    <property type="evidence" value="ECO:0007669"/>
    <property type="project" value="UniProtKB-UniRule"/>
</dbReference>
<evidence type="ECO:0000256" key="2">
    <source>
        <dbReference type="ARBA" id="ARBA00022819"/>
    </source>
</evidence>
<dbReference type="Pfam" id="PF06200">
    <property type="entry name" value="tify"/>
    <property type="match status" value="1"/>
</dbReference>
<reference evidence="9" key="3">
    <citation type="journal article" date="2017" name="Nature">
        <title>Genome sequence of the progenitor of the wheat D genome Aegilops tauschii.</title>
        <authorList>
            <person name="Luo M.C."/>
            <person name="Gu Y.Q."/>
            <person name="Puiu D."/>
            <person name="Wang H."/>
            <person name="Twardziok S.O."/>
            <person name="Deal K.R."/>
            <person name="Huo N."/>
            <person name="Zhu T."/>
            <person name="Wang L."/>
            <person name="Wang Y."/>
            <person name="McGuire P.E."/>
            <person name="Liu S."/>
            <person name="Long H."/>
            <person name="Ramasamy R.K."/>
            <person name="Rodriguez J.C."/>
            <person name="Van S.L."/>
            <person name="Yuan L."/>
            <person name="Wang Z."/>
            <person name="Xia Z."/>
            <person name="Xiao L."/>
            <person name="Anderson O.D."/>
            <person name="Ouyang S."/>
            <person name="Liang Y."/>
            <person name="Zimin A.V."/>
            <person name="Pertea G."/>
            <person name="Qi P."/>
            <person name="Bennetzen J.L."/>
            <person name="Dai X."/>
            <person name="Dawson M.W."/>
            <person name="Muller H.G."/>
            <person name="Kugler K."/>
            <person name="Rivarola-Duarte L."/>
            <person name="Spannagl M."/>
            <person name="Mayer K.F.X."/>
            <person name="Lu F.H."/>
            <person name="Bevan M.W."/>
            <person name="Leroy P."/>
            <person name="Li P."/>
            <person name="You F.M."/>
            <person name="Sun Q."/>
            <person name="Liu Z."/>
            <person name="Lyons E."/>
            <person name="Wicker T."/>
            <person name="Salzberg S.L."/>
            <person name="Devos K.M."/>
            <person name="Dvorak J."/>
        </authorList>
    </citation>
    <scope>NUCLEOTIDE SEQUENCE [LARGE SCALE GENOMIC DNA]</scope>
    <source>
        <strain evidence="9">cv. AL8/78</strain>
    </source>
</reference>
<keyword evidence="4" id="KW-0805">Transcription regulation</keyword>
<reference evidence="9" key="5">
    <citation type="journal article" date="2021" name="G3 (Bethesda)">
        <title>Aegilops tauschii genome assembly Aet v5.0 features greater sequence contiguity and improved annotation.</title>
        <authorList>
            <person name="Wang L."/>
            <person name="Zhu T."/>
            <person name="Rodriguez J.C."/>
            <person name="Deal K.R."/>
            <person name="Dubcovsky J."/>
            <person name="McGuire P.E."/>
            <person name="Lux T."/>
            <person name="Spannagl M."/>
            <person name="Mayer K.F.X."/>
            <person name="Baldrich P."/>
            <person name="Meyers B.C."/>
            <person name="Huo N."/>
            <person name="Gu Y.Q."/>
            <person name="Zhou H."/>
            <person name="Devos K.M."/>
            <person name="Bennetzen J.L."/>
            <person name="Unver T."/>
            <person name="Budak H."/>
            <person name="Gulick P.J."/>
            <person name="Galiba G."/>
            <person name="Kalapos B."/>
            <person name="Nelson D.R."/>
            <person name="Li P."/>
            <person name="You F.M."/>
            <person name="Luo M.C."/>
            <person name="Dvorak J."/>
        </authorList>
    </citation>
    <scope>NUCLEOTIDE SEQUENCE [LARGE SCALE GENOMIC DNA]</scope>
    <source>
        <strain evidence="9">cv. AL8/78</strain>
    </source>
</reference>
<reference evidence="10" key="2">
    <citation type="journal article" date="2017" name="Nat. Plants">
        <title>The Aegilops tauschii genome reveals multiple impacts of transposons.</title>
        <authorList>
            <person name="Zhao G."/>
            <person name="Zou C."/>
            <person name="Li K."/>
            <person name="Wang K."/>
            <person name="Li T."/>
            <person name="Gao L."/>
            <person name="Zhang X."/>
            <person name="Wang H."/>
            <person name="Yang Z."/>
            <person name="Liu X."/>
            <person name="Jiang W."/>
            <person name="Mao L."/>
            <person name="Kong X."/>
            <person name="Jiao Y."/>
            <person name="Jia J."/>
        </authorList>
    </citation>
    <scope>NUCLEOTIDE SEQUENCE [LARGE SCALE GENOMIC DNA]</scope>
    <source>
        <strain evidence="10">cv. AL8/78</strain>
    </source>
</reference>
<keyword evidence="5" id="KW-0804">Transcription</keyword>
<dbReference type="EnsemblPlants" id="AET7Gv20512400.1">
    <property type="protein sequence ID" value="AET7Gv20512400.1"/>
    <property type="gene ID" value="AET7Gv20512400"/>
</dbReference>
<dbReference type="InterPro" id="IPR010399">
    <property type="entry name" value="Tify_dom"/>
</dbReference>
<dbReference type="Proteomes" id="UP000015105">
    <property type="component" value="Chromosome 7D"/>
</dbReference>
<dbReference type="InterPro" id="IPR018467">
    <property type="entry name" value="CCT_CS"/>
</dbReference>
<evidence type="ECO:0000256" key="3">
    <source>
        <dbReference type="ARBA" id="ARBA00022843"/>
    </source>
</evidence>
<evidence type="ECO:0000256" key="6">
    <source>
        <dbReference type="RuleBase" id="RU369065"/>
    </source>
</evidence>
<dbReference type="GO" id="GO:0031347">
    <property type="term" value="P:regulation of defense response"/>
    <property type="evidence" value="ECO:0007669"/>
    <property type="project" value="UniProtKB-UniRule"/>
</dbReference>
<dbReference type="Pfam" id="PF09425">
    <property type="entry name" value="Jas_motif"/>
    <property type="match status" value="1"/>
</dbReference>
<comment type="function">
    <text evidence="6">Repressor of jasmonate responses.</text>
</comment>
<keyword evidence="2 6" id="KW-1184">Jasmonic acid signaling pathway</keyword>
<dbReference type="InterPro" id="IPR040390">
    <property type="entry name" value="TIFY/JAZ"/>
</dbReference>
<evidence type="ECO:0000256" key="5">
    <source>
        <dbReference type="ARBA" id="ARBA00023163"/>
    </source>
</evidence>
<dbReference type="Gramene" id="AET7Gv20512400.1">
    <property type="protein sequence ID" value="AET7Gv20512400.1"/>
    <property type="gene ID" value="AET7Gv20512400"/>
</dbReference>
<comment type="subcellular location">
    <subcellularLocation>
        <location evidence="6">Nucleus</location>
    </subcellularLocation>
</comment>
<feature type="compositionally biased region" description="Polar residues" evidence="7">
    <location>
        <begin position="45"/>
        <end position="66"/>
    </location>
</feature>
<accession>A0A453RA35</accession>
<comment type="domain">
    <text evidence="6">The jas domain is required for interaction with COI1.</text>
</comment>
<evidence type="ECO:0000259" key="8">
    <source>
        <dbReference type="PROSITE" id="PS51320"/>
    </source>
</evidence>
<dbReference type="SMART" id="SM00979">
    <property type="entry name" value="TIFY"/>
    <property type="match status" value="1"/>
</dbReference>
<feature type="region of interest" description="Disordered" evidence="7">
    <location>
        <begin position="13"/>
        <end position="101"/>
    </location>
</feature>
<proteinExistence type="inferred from homology"/>
<feature type="compositionally biased region" description="Basic and acidic residues" evidence="7">
    <location>
        <begin position="79"/>
        <end position="91"/>
    </location>
</feature>
<reference evidence="10" key="1">
    <citation type="journal article" date="2014" name="Science">
        <title>Ancient hybridizations among the ancestral genomes of bread wheat.</title>
        <authorList>
            <consortium name="International Wheat Genome Sequencing Consortium,"/>
            <person name="Marcussen T."/>
            <person name="Sandve S.R."/>
            <person name="Heier L."/>
            <person name="Spannagl M."/>
            <person name="Pfeifer M."/>
            <person name="Jakobsen K.S."/>
            <person name="Wulff B.B."/>
            <person name="Steuernagel B."/>
            <person name="Mayer K.F."/>
            <person name="Olsen O.A."/>
        </authorList>
    </citation>
    <scope>NUCLEOTIDE SEQUENCE [LARGE SCALE GENOMIC DNA]</scope>
    <source>
        <strain evidence="10">cv. AL8/78</strain>
    </source>
</reference>
<organism evidence="9 10">
    <name type="scientific">Aegilops tauschii subsp. strangulata</name>
    <name type="common">Goatgrass</name>
    <dbReference type="NCBI Taxonomy" id="200361"/>
    <lineage>
        <taxon>Eukaryota</taxon>
        <taxon>Viridiplantae</taxon>
        <taxon>Streptophyta</taxon>
        <taxon>Embryophyta</taxon>
        <taxon>Tracheophyta</taxon>
        <taxon>Spermatophyta</taxon>
        <taxon>Magnoliopsida</taxon>
        <taxon>Liliopsida</taxon>
        <taxon>Poales</taxon>
        <taxon>Poaceae</taxon>
        <taxon>BOP clade</taxon>
        <taxon>Pooideae</taxon>
        <taxon>Triticodae</taxon>
        <taxon>Triticeae</taxon>
        <taxon>Triticinae</taxon>
        <taxon>Aegilops</taxon>
    </lineage>
</organism>
<evidence type="ECO:0000313" key="9">
    <source>
        <dbReference type="EnsemblPlants" id="AET7Gv20512400.1"/>
    </source>
</evidence>